<gene>
    <name evidence="4" type="ORF">ACFPZN_05560</name>
</gene>
<dbReference type="EMBL" id="JBHSON010000006">
    <property type="protein sequence ID" value="MFC5745074.1"/>
    <property type="molecule type" value="Genomic_DNA"/>
</dbReference>
<keyword evidence="2" id="KW-0472">Membrane</keyword>
<feature type="region of interest" description="Disordered" evidence="1">
    <location>
        <begin position="1"/>
        <end position="24"/>
    </location>
</feature>
<keyword evidence="5" id="KW-1185">Reference proteome</keyword>
<name>A0ABW0ZT60_9ACTN</name>
<dbReference type="Proteomes" id="UP001596074">
    <property type="component" value="Unassembled WGS sequence"/>
</dbReference>
<protein>
    <submittedName>
        <fullName evidence="4">DUF6286 domain-containing protein</fullName>
    </submittedName>
</protein>
<keyword evidence="2" id="KW-1133">Transmembrane helix</keyword>
<evidence type="ECO:0000259" key="3">
    <source>
        <dbReference type="Pfam" id="PF19803"/>
    </source>
</evidence>
<sequence>MTTHAGQLPKHGPGGASAAPSGRTAARAADRAARRAFRSRRLWLALPAALLITVVGVLTAIETISALAGSPARLVPYERVAAWATGARYKDWAPLLISAVLALLGLLLLPAGLLPGRGRLVPLHGDDPELVVGITRHGLRNVVADAARSVEGVEDVHRAKVRRHRAKVVVGTAMHEPGDLDERVAEAVRRRLDEIGPMPARRVAVAVRRPEH</sequence>
<organism evidence="4 5">
    <name type="scientific">Actinomadura rugatobispora</name>
    <dbReference type="NCBI Taxonomy" id="1994"/>
    <lineage>
        <taxon>Bacteria</taxon>
        <taxon>Bacillati</taxon>
        <taxon>Actinomycetota</taxon>
        <taxon>Actinomycetes</taxon>
        <taxon>Streptosporangiales</taxon>
        <taxon>Thermomonosporaceae</taxon>
        <taxon>Actinomadura</taxon>
    </lineage>
</organism>
<feature type="transmembrane region" description="Helical" evidence="2">
    <location>
        <begin position="92"/>
        <end position="114"/>
    </location>
</feature>
<accession>A0ABW0ZT60</accession>
<evidence type="ECO:0000256" key="1">
    <source>
        <dbReference type="SAM" id="MobiDB-lite"/>
    </source>
</evidence>
<evidence type="ECO:0000313" key="5">
    <source>
        <dbReference type="Proteomes" id="UP001596074"/>
    </source>
</evidence>
<proteinExistence type="predicted"/>
<feature type="domain" description="DUF6286" evidence="3">
    <location>
        <begin position="103"/>
        <end position="208"/>
    </location>
</feature>
<comment type="caution">
    <text evidence="4">The sequence shown here is derived from an EMBL/GenBank/DDBJ whole genome shotgun (WGS) entry which is preliminary data.</text>
</comment>
<reference evidence="5" key="1">
    <citation type="journal article" date="2019" name="Int. J. Syst. Evol. Microbiol.">
        <title>The Global Catalogue of Microorganisms (GCM) 10K type strain sequencing project: providing services to taxonomists for standard genome sequencing and annotation.</title>
        <authorList>
            <consortium name="The Broad Institute Genomics Platform"/>
            <consortium name="The Broad Institute Genome Sequencing Center for Infectious Disease"/>
            <person name="Wu L."/>
            <person name="Ma J."/>
        </authorList>
    </citation>
    <scope>NUCLEOTIDE SEQUENCE [LARGE SCALE GENOMIC DNA]</scope>
    <source>
        <strain evidence="5">KCTC 42087</strain>
    </source>
</reference>
<evidence type="ECO:0000256" key="2">
    <source>
        <dbReference type="SAM" id="Phobius"/>
    </source>
</evidence>
<dbReference type="Pfam" id="PF19803">
    <property type="entry name" value="DUF6286"/>
    <property type="match status" value="1"/>
</dbReference>
<dbReference type="RefSeq" id="WP_378280699.1">
    <property type="nucleotide sequence ID" value="NZ_JBHSON010000006.1"/>
</dbReference>
<keyword evidence="2" id="KW-0812">Transmembrane</keyword>
<evidence type="ECO:0000313" key="4">
    <source>
        <dbReference type="EMBL" id="MFC5745074.1"/>
    </source>
</evidence>
<dbReference type="InterPro" id="IPR046253">
    <property type="entry name" value="DUF6286"/>
</dbReference>
<feature type="transmembrane region" description="Helical" evidence="2">
    <location>
        <begin position="42"/>
        <end position="61"/>
    </location>
</feature>